<evidence type="ECO:0000313" key="2">
    <source>
        <dbReference type="Proteomes" id="UP000326924"/>
    </source>
</evidence>
<comment type="caution">
    <text evidence="1">The sequence shown here is derived from an EMBL/GenBank/DDBJ whole genome shotgun (WGS) entry which is preliminary data.</text>
</comment>
<keyword evidence="2" id="KW-1185">Reference proteome</keyword>
<reference evidence="1 2" key="1">
    <citation type="submission" date="2019-09" db="EMBL/GenBank/DDBJ databases">
        <title>Draft genome of the ectomycorrhizal ascomycete Sphaerosporella brunnea.</title>
        <authorList>
            <consortium name="DOE Joint Genome Institute"/>
            <person name="Benucci G.M."/>
            <person name="Marozzi G."/>
            <person name="Antonielli L."/>
            <person name="Sanchez S."/>
            <person name="Marco P."/>
            <person name="Wang X."/>
            <person name="Falini L.B."/>
            <person name="Barry K."/>
            <person name="Haridas S."/>
            <person name="Lipzen A."/>
            <person name="Labutti K."/>
            <person name="Grigoriev I.V."/>
            <person name="Murat C."/>
            <person name="Martin F."/>
            <person name="Albertini E."/>
            <person name="Donnini D."/>
            <person name="Bonito G."/>
        </authorList>
    </citation>
    <scope>NUCLEOTIDE SEQUENCE [LARGE SCALE GENOMIC DNA]</scope>
    <source>
        <strain evidence="1 2">Sb_GMNB300</strain>
    </source>
</reference>
<dbReference type="Proteomes" id="UP000326924">
    <property type="component" value="Unassembled WGS sequence"/>
</dbReference>
<gene>
    <name evidence="1" type="ORF">FN846DRAFT_907126</name>
</gene>
<organism evidence="1 2">
    <name type="scientific">Sphaerosporella brunnea</name>
    <dbReference type="NCBI Taxonomy" id="1250544"/>
    <lineage>
        <taxon>Eukaryota</taxon>
        <taxon>Fungi</taxon>
        <taxon>Dikarya</taxon>
        <taxon>Ascomycota</taxon>
        <taxon>Pezizomycotina</taxon>
        <taxon>Pezizomycetes</taxon>
        <taxon>Pezizales</taxon>
        <taxon>Pyronemataceae</taxon>
        <taxon>Sphaerosporella</taxon>
    </lineage>
</organism>
<accession>A0A5J5EXY4</accession>
<sequence length="123" mass="13492">MKRASEITARLDQAFWIETQAATGTRLVQEYPAPGGPARNLWKHTSAHIGDKEEAYGAEPVGIAAGLEMALTRSMVRDNLWGRVRLFNDVQAAPKRLQPTTPGPGQWVLRRISCAEAAPRTGQ</sequence>
<dbReference type="InParanoid" id="A0A5J5EXY4"/>
<protein>
    <submittedName>
        <fullName evidence="1">Uncharacterized protein</fullName>
    </submittedName>
</protein>
<dbReference type="EMBL" id="VXIS01000091">
    <property type="protein sequence ID" value="KAA8906173.1"/>
    <property type="molecule type" value="Genomic_DNA"/>
</dbReference>
<name>A0A5J5EXY4_9PEZI</name>
<evidence type="ECO:0000313" key="1">
    <source>
        <dbReference type="EMBL" id="KAA8906173.1"/>
    </source>
</evidence>
<proteinExistence type="predicted"/>
<dbReference type="AlphaFoldDB" id="A0A5J5EXY4"/>